<sequence length="518" mass="54570">MVRAACVVALRAAGQRADAAALGHASRGDAASGRAPTRRLAGGVGRRPSPRSTMRTLPRAARCSWPAAAAHRQARLIADMRGADRFDGTLRLGAAETPVTLRWRAELKRDGLALQAEMTATPLARVVAVFGEAVPEARRARIDGSVSLRVTATLGAQGLQVTKLVPKLADVSVDGLGTETLRDVDVAQRCRPQPAGGRIEGWIQNAVIAAEDARFFEHPGYEMDAWLAVFMANQREGEALQGASTITQQLAKLLYTGDARDPARKLREWLYAVEMERTLGKGRILQLYLAILPWGDGICGAEAAARHHLGKSANQLKPREAAWLASLIVNPDQQLQRWARDEAAARERAAAVLRGIKRLPRERREAELDALVSWRPPVGRMTTPRSACGAPPGGAASGPAKPVPRRPLDGTGSVHIRCRGSGELGSAAPPSQSSTSARASAPCAACHTHSGAITRVPGGLPGSARASAATSEATLAGRTGCSRCGTMMRSCASTASAGRCRPALGASPGRCAVRTTTT</sequence>
<dbReference type="InterPro" id="IPR036950">
    <property type="entry name" value="PBP_transglycosylase"/>
</dbReference>
<keyword evidence="6" id="KW-1185">Reference proteome</keyword>
<dbReference type="GO" id="GO:0008955">
    <property type="term" value="F:peptidoglycan glycosyltransferase activity"/>
    <property type="evidence" value="ECO:0007669"/>
    <property type="project" value="TreeGrafter"/>
</dbReference>
<dbReference type="InterPro" id="IPR001264">
    <property type="entry name" value="Glyco_trans_51"/>
</dbReference>
<dbReference type="Gene3D" id="1.10.3810.10">
    <property type="entry name" value="Biosynthetic peptidoglycan transglycosylase-like"/>
    <property type="match status" value="1"/>
</dbReference>
<evidence type="ECO:0000256" key="1">
    <source>
        <dbReference type="ARBA" id="ARBA00004752"/>
    </source>
</evidence>
<dbReference type="AlphaFoldDB" id="A0A5C6U6C9"/>
<name>A0A5C6U6C9_9BURK</name>
<accession>A0A5C6U6C9</accession>
<dbReference type="Pfam" id="PF00912">
    <property type="entry name" value="Transgly"/>
    <property type="match status" value="1"/>
</dbReference>
<dbReference type="InterPro" id="IPR023346">
    <property type="entry name" value="Lysozyme-like_dom_sf"/>
</dbReference>
<protein>
    <recommendedName>
        <fullName evidence="4">Glycosyl transferase family 51 domain-containing protein</fullName>
    </recommendedName>
</protein>
<feature type="domain" description="Glycosyl transferase family 51" evidence="4">
    <location>
        <begin position="199"/>
        <end position="354"/>
    </location>
</feature>
<evidence type="ECO:0000256" key="2">
    <source>
        <dbReference type="ARBA" id="ARBA00022679"/>
    </source>
</evidence>
<dbReference type="Proteomes" id="UP000321832">
    <property type="component" value="Unassembled WGS sequence"/>
</dbReference>
<dbReference type="InterPro" id="IPR050396">
    <property type="entry name" value="Glycosyltr_51/Transpeptidase"/>
</dbReference>
<evidence type="ECO:0000256" key="3">
    <source>
        <dbReference type="SAM" id="MobiDB-lite"/>
    </source>
</evidence>
<dbReference type="GO" id="GO:0030288">
    <property type="term" value="C:outer membrane-bounded periplasmic space"/>
    <property type="evidence" value="ECO:0007669"/>
    <property type="project" value="TreeGrafter"/>
</dbReference>
<dbReference type="EMBL" id="VOPW01000001">
    <property type="protein sequence ID" value="TXC67335.1"/>
    <property type="molecule type" value="Genomic_DNA"/>
</dbReference>
<evidence type="ECO:0000313" key="5">
    <source>
        <dbReference type="EMBL" id="TXC67335.1"/>
    </source>
</evidence>
<feature type="region of interest" description="Disordered" evidence="3">
    <location>
        <begin position="383"/>
        <end position="440"/>
    </location>
</feature>
<feature type="region of interest" description="Disordered" evidence="3">
    <location>
        <begin position="21"/>
        <end position="54"/>
    </location>
</feature>
<dbReference type="PANTHER" id="PTHR32282">
    <property type="entry name" value="BINDING PROTEIN TRANSPEPTIDASE, PUTATIVE-RELATED"/>
    <property type="match status" value="1"/>
</dbReference>
<gene>
    <name evidence="5" type="ORF">FSC37_21460</name>
</gene>
<dbReference type="PANTHER" id="PTHR32282:SF33">
    <property type="entry name" value="PEPTIDOGLYCAN GLYCOSYLTRANSFERASE"/>
    <property type="match status" value="1"/>
</dbReference>
<organism evidence="5 6">
    <name type="scientific">Piscinibacter aquaticus</name>
    <dbReference type="NCBI Taxonomy" id="392597"/>
    <lineage>
        <taxon>Bacteria</taxon>
        <taxon>Pseudomonadati</taxon>
        <taxon>Pseudomonadota</taxon>
        <taxon>Betaproteobacteria</taxon>
        <taxon>Burkholderiales</taxon>
        <taxon>Sphaerotilaceae</taxon>
        <taxon>Piscinibacter</taxon>
    </lineage>
</organism>
<feature type="compositionally biased region" description="Low complexity" evidence="3">
    <location>
        <begin position="426"/>
        <end position="440"/>
    </location>
</feature>
<comment type="caution">
    <text evidence="5">The sequence shown here is derived from an EMBL/GenBank/DDBJ whole genome shotgun (WGS) entry which is preliminary data.</text>
</comment>
<comment type="pathway">
    <text evidence="1">Cell wall biogenesis; peptidoglycan biosynthesis.</text>
</comment>
<keyword evidence="2" id="KW-0808">Transferase</keyword>
<proteinExistence type="predicted"/>
<dbReference type="SUPFAM" id="SSF53955">
    <property type="entry name" value="Lysozyme-like"/>
    <property type="match status" value="1"/>
</dbReference>
<evidence type="ECO:0000313" key="6">
    <source>
        <dbReference type="Proteomes" id="UP000321832"/>
    </source>
</evidence>
<dbReference type="GO" id="GO:0009252">
    <property type="term" value="P:peptidoglycan biosynthetic process"/>
    <property type="evidence" value="ECO:0007669"/>
    <property type="project" value="TreeGrafter"/>
</dbReference>
<evidence type="ECO:0000259" key="4">
    <source>
        <dbReference type="Pfam" id="PF00912"/>
    </source>
</evidence>
<reference evidence="5 6" key="1">
    <citation type="submission" date="2019-08" db="EMBL/GenBank/DDBJ databases">
        <authorList>
            <person name="Khan S.A."/>
            <person name="Jeon C.O."/>
            <person name="Jeong S.E."/>
        </authorList>
    </citation>
    <scope>NUCLEOTIDE SEQUENCE [LARGE SCALE GENOMIC DNA]</scope>
    <source>
        <strain evidence="6">IMCC1728</strain>
    </source>
</reference>